<accession>A0AAE3W8A0</accession>
<dbReference type="EMBL" id="JAUSUZ010000001">
    <property type="protein sequence ID" value="MDQ0371135.1"/>
    <property type="molecule type" value="Genomic_DNA"/>
</dbReference>
<dbReference type="AlphaFoldDB" id="A0AAE3W8A0"/>
<dbReference type="RefSeq" id="WP_307247663.1">
    <property type="nucleotide sequence ID" value="NZ_JAUSUZ010000001.1"/>
</dbReference>
<dbReference type="InterPro" id="IPR013766">
    <property type="entry name" value="Thioredoxin_domain"/>
</dbReference>
<proteinExistence type="predicted"/>
<dbReference type="InterPro" id="IPR036249">
    <property type="entry name" value="Thioredoxin-like_sf"/>
</dbReference>
<comment type="caution">
    <text evidence="2">The sequence shown here is derived from an EMBL/GenBank/DDBJ whole genome shotgun (WGS) entry which is preliminary data.</text>
</comment>
<dbReference type="Pfam" id="PF00085">
    <property type="entry name" value="Thioredoxin"/>
    <property type="match status" value="1"/>
</dbReference>
<evidence type="ECO:0000313" key="3">
    <source>
        <dbReference type="Proteomes" id="UP001240236"/>
    </source>
</evidence>
<keyword evidence="2" id="KW-0413">Isomerase</keyword>
<name>A0AAE3W8A0_9ACTN</name>
<dbReference type="SUPFAM" id="SSF52833">
    <property type="entry name" value="Thioredoxin-like"/>
    <property type="match status" value="1"/>
</dbReference>
<reference evidence="2 3" key="1">
    <citation type="submission" date="2023-07" db="EMBL/GenBank/DDBJ databases">
        <title>Sequencing the genomes of 1000 actinobacteria strains.</title>
        <authorList>
            <person name="Klenk H.-P."/>
        </authorList>
    </citation>
    <scope>NUCLEOTIDE SEQUENCE [LARGE SCALE GENOMIC DNA]</scope>
    <source>
        <strain evidence="2 3">DSM 44709</strain>
    </source>
</reference>
<sequence length="144" mass="15535">MYEGAVALGVVLLTATVSGLWWRHRTGRIRAEAPVDEHRLDPALRDALGVLPGEVTLLQFSTAFCQPCRATRAVLAGVGRDVDGVRHVEVDAESHLEAVRALNVWATPTTLVIDRESRIVGRAGGVPTRPQVLAAIAALQKEEQ</sequence>
<dbReference type="Gene3D" id="3.40.30.10">
    <property type="entry name" value="Glutaredoxin"/>
    <property type="match status" value="1"/>
</dbReference>
<dbReference type="CDD" id="cd02947">
    <property type="entry name" value="TRX_family"/>
    <property type="match status" value="1"/>
</dbReference>
<keyword evidence="3" id="KW-1185">Reference proteome</keyword>
<protein>
    <submittedName>
        <fullName evidence="2">Thiol-disulfide isomerase/thioredoxin</fullName>
    </submittedName>
</protein>
<feature type="domain" description="Thioredoxin" evidence="1">
    <location>
        <begin position="1"/>
        <end position="141"/>
    </location>
</feature>
<evidence type="ECO:0000259" key="1">
    <source>
        <dbReference type="PROSITE" id="PS51352"/>
    </source>
</evidence>
<evidence type="ECO:0000313" key="2">
    <source>
        <dbReference type="EMBL" id="MDQ0371135.1"/>
    </source>
</evidence>
<dbReference type="GO" id="GO:0016853">
    <property type="term" value="F:isomerase activity"/>
    <property type="evidence" value="ECO:0007669"/>
    <property type="project" value="UniProtKB-KW"/>
</dbReference>
<dbReference type="Proteomes" id="UP001240236">
    <property type="component" value="Unassembled WGS sequence"/>
</dbReference>
<organism evidence="2 3">
    <name type="scientific">Catenuloplanes indicus</name>
    <dbReference type="NCBI Taxonomy" id="137267"/>
    <lineage>
        <taxon>Bacteria</taxon>
        <taxon>Bacillati</taxon>
        <taxon>Actinomycetota</taxon>
        <taxon>Actinomycetes</taxon>
        <taxon>Micromonosporales</taxon>
        <taxon>Micromonosporaceae</taxon>
        <taxon>Catenuloplanes</taxon>
    </lineage>
</organism>
<dbReference type="PROSITE" id="PS51352">
    <property type="entry name" value="THIOREDOXIN_2"/>
    <property type="match status" value="1"/>
</dbReference>
<gene>
    <name evidence="2" type="ORF">J2S42_007804</name>
</gene>